<dbReference type="OrthoDB" id="7970201at2759"/>
<dbReference type="VEuPathDB" id="VectorBase:MDOMA2_010399"/>
<keyword evidence="3" id="KW-1185">Reference proteome</keyword>
<sequence>MCDIDCANLIDLSLEENASIEKTDKNATTPSENTNTDNLSTLLHFVSPPRTDKRVSLDNNPFDVVEKLADCKDDPFDIVEREACLKAQLSKRTPSVEVKLGNLLSLSDDNLLECGNVAPPEEVSGRNKVKDFDLDSESPPITMMDKFNSGTDTDSTPGDSAEMSSAAKMKKAMEYRKRLLKLSVTNAAFNSPTARRSSVDDVDAMGTPVSSTLNKTPFLCEYSLAAESPLKFVDDDIMSEEPPALIDADKNFEADLEMLKIPMLSELESAVTHHISPPRDNKITETCLKSISATNLSPPLDLETLKSKLKSKREETNNNHQDINSLICDLKSLLNSGDLAANGKQLQASSLLESLSCALTTSQTSESPSMQQNNLAVPEPQPMKRQGTFDLDLKENTTADELANQPLVSEMPNCMVSSSATYDGETAEDKQELNLPEIDPPSPQYSDGGETTLQHDVNDIVEQLSKLLIHNNSGDGQQGNQQNPTFIVVMPSNSHHNNSISAGTKQKPAMVTSFIEHSSPDDSPELNIVNVQPNPHRRRSQSLSLHDKVKIVQIPFHPPTPKGLQKRHSIMDDSPPVTTTPPPKDFESEEFKTPEFKTPARMIRRNSYSSGTPYTATVGMRRTGIGSSMTQTLDTHVEGQQQQQQKAIVRPMPTNNLQSFKPDLKKKHKANATESIMKSSGPLKATIPVKKVAPMLKTSPPTPDNGAMKDDVHNNSKVKLKMPTTPMASGRTSALGVPAGYPNACSTPSLFTSPMKRTTAGTTLQKPRYSYLSATPNAKPVASAASTAAIKRRTISEFKAKSPLKSRINTTAGTAASSSASSRNASSTSRLSTSSSRLSTSSSTKLNSKTTVKPASNTAAVKPTGRISSRVSSVGTTSLSRNKENKHP</sequence>
<protein>
    <submittedName>
        <fullName evidence="4">Uncharacterized protein LOC101898420</fullName>
    </submittedName>
</protein>
<feature type="region of interest" description="Disordered" evidence="1">
    <location>
        <begin position="555"/>
        <end position="593"/>
    </location>
</feature>
<organism evidence="2">
    <name type="scientific">Musca domestica</name>
    <name type="common">House fly</name>
    <dbReference type="NCBI Taxonomy" id="7370"/>
    <lineage>
        <taxon>Eukaryota</taxon>
        <taxon>Metazoa</taxon>
        <taxon>Ecdysozoa</taxon>
        <taxon>Arthropoda</taxon>
        <taxon>Hexapoda</taxon>
        <taxon>Insecta</taxon>
        <taxon>Pterygota</taxon>
        <taxon>Neoptera</taxon>
        <taxon>Endopterygota</taxon>
        <taxon>Diptera</taxon>
        <taxon>Brachycera</taxon>
        <taxon>Muscomorpha</taxon>
        <taxon>Muscoidea</taxon>
        <taxon>Muscidae</taxon>
        <taxon>Musca</taxon>
    </lineage>
</organism>
<reference evidence="2" key="1">
    <citation type="submission" date="2020-05" db="UniProtKB">
        <authorList>
            <consortium name="EnsemblMetazoa"/>
        </authorList>
    </citation>
    <scope>IDENTIFICATION</scope>
    <source>
        <strain evidence="2">Aabys</strain>
    </source>
</reference>
<dbReference type="Proteomes" id="UP001652621">
    <property type="component" value="Unplaced"/>
</dbReference>
<proteinExistence type="predicted"/>
<dbReference type="GeneID" id="101898420"/>
<feature type="compositionally biased region" description="Basic and acidic residues" evidence="1">
    <location>
        <begin position="584"/>
        <end position="593"/>
    </location>
</feature>
<dbReference type="KEGG" id="mde:101898420"/>
<feature type="region of interest" description="Disordered" evidence="1">
    <location>
        <begin position="362"/>
        <end position="382"/>
    </location>
</feature>
<reference evidence="4" key="2">
    <citation type="submission" date="2025-04" db="UniProtKB">
        <authorList>
            <consortium name="RefSeq"/>
        </authorList>
    </citation>
    <scope>IDENTIFICATION</scope>
    <source>
        <strain evidence="4">Aabys</strain>
    </source>
</reference>
<feature type="compositionally biased region" description="Polar residues" evidence="1">
    <location>
        <begin position="148"/>
        <end position="158"/>
    </location>
</feature>
<dbReference type="AlphaFoldDB" id="A0A1I8MEI9"/>
<dbReference type="EnsemblMetazoa" id="MDOA004084-RA">
    <property type="protein sequence ID" value="MDOA004084-PA"/>
    <property type="gene ID" value="MDOA004084"/>
</dbReference>
<accession>A0A1I8MEI9</accession>
<evidence type="ECO:0000313" key="2">
    <source>
        <dbReference type="EnsemblMetazoa" id="MDOA004084-PA"/>
    </source>
</evidence>
<dbReference type="eggNOG" id="ENOG502T6PG">
    <property type="taxonomic scope" value="Eukaryota"/>
</dbReference>
<feature type="compositionally biased region" description="Polar residues" evidence="1">
    <location>
        <begin position="363"/>
        <end position="375"/>
    </location>
</feature>
<name>A0A1I8MEI9_MUSDO</name>
<dbReference type="RefSeq" id="XP_005179143.1">
    <property type="nucleotide sequence ID" value="XM_005179086.3"/>
</dbReference>
<dbReference type="VEuPathDB" id="VectorBase:MDOA004084"/>
<feature type="region of interest" description="Disordered" evidence="1">
    <location>
        <begin position="417"/>
        <end position="451"/>
    </location>
</feature>
<feature type="compositionally biased region" description="Low complexity" evidence="1">
    <location>
        <begin position="809"/>
        <end position="851"/>
    </location>
</feature>
<feature type="region of interest" description="Disordered" evidence="1">
    <location>
        <begin position="130"/>
        <end position="163"/>
    </location>
</feature>
<evidence type="ECO:0000313" key="3">
    <source>
        <dbReference type="Proteomes" id="UP001652621"/>
    </source>
</evidence>
<evidence type="ECO:0000313" key="4">
    <source>
        <dbReference type="RefSeq" id="XP_005179143.1"/>
    </source>
</evidence>
<evidence type="ECO:0000256" key="1">
    <source>
        <dbReference type="SAM" id="MobiDB-lite"/>
    </source>
</evidence>
<gene>
    <name evidence="2" type="primary">101898420</name>
    <name evidence="4" type="synonym">LOC101898420</name>
</gene>
<feature type="compositionally biased region" description="Polar residues" evidence="1">
    <location>
        <begin position="866"/>
        <end position="880"/>
    </location>
</feature>
<feature type="region of interest" description="Disordered" evidence="1">
    <location>
        <begin position="809"/>
        <end position="888"/>
    </location>
</feature>